<keyword evidence="11" id="KW-0963">Cytoplasm</keyword>
<dbReference type="GO" id="GO:0000107">
    <property type="term" value="F:imidazoleglycerol-phosphate synthase activity"/>
    <property type="evidence" value="ECO:0007669"/>
    <property type="project" value="UniProtKB-UniRule"/>
</dbReference>
<keyword evidence="6 11" id="KW-0368">Histidine biosynthesis</keyword>
<evidence type="ECO:0000256" key="10">
    <source>
        <dbReference type="ARBA" id="ARBA00049534"/>
    </source>
</evidence>
<organism evidence="14 15">
    <name type="scientific">Slackia equolifaciens</name>
    <dbReference type="NCBI Taxonomy" id="498718"/>
    <lineage>
        <taxon>Bacteria</taxon>
        <taxon>Bacillati</taxon>
        <taxon>Actinomycetota</taxon>
        <taxon>Coriobacteriia</taxon>
        <taxon>Eggerthellales</taxon>
        <taxon>Eggerthellaceae</taxon>
        <taxon>Slackia</taxon>
    </lineage>
</organism>
<comment type="catalytic activity">
    <reaction evidence="10 11">
        <text>L-glutamine + H2O = L-glutamate + NH4(+)</text>
        <dbReference type="Rhea" id="RHEA:15889"/>
        <dbReference type="ChEBI" id="CHEBI:15377"/>
        <dbReference type="ChEBI" id="CHEBI:28938"/>
        <dbReference type="ChEBI" id="CHEBI:29985"/>
        <dbReference type="ChEBI" id="CHEBI:58359"/>
        <dbReference type="EC" id="3.5.1.2"/>
    </reaction>
</comment>
<feature type="active site" evidence="11 12">
    <location>
        <position position="224"/>
    </location>
</feature>
<evidence type="ECO:0000313" key="15">
    <source>
        <dbReference type="Proteomes" id="UP000269591"/>
    </source>
</evidence>
<comment type="subcellular location">
    <subcellularLocation>
        <location evidence="11">Cytoplasm</location>
    </subcellularLocation>
</comment>
<dbReference type="Gene3D" id="3.40.50.880">
    <property type="match status" value="1"/>
</dbReference>
<dbReference type="HAMAP" id="MF_00278">
    <property type="entry name" value="HisH"/>
    <property type="match status" value="1"/>
</dbReference>
<dbReference type="PANTHER" id="PTHR42701:SF1">
    <property type="entry name" value="IMIDAZOLE GLYCEROL PHOSPHATE SYNTHASE SUBUNIT HISH"/>
    <property type="match status" value="1"/>
</dbReference>
<evidence type="ECO:0000256" key="2">
    <source>
        <dbReference type="ARBA" id="ARBA00011152"/>
    </source>
</evidence>
<evidence type="ECO:0000256" key="4">
    <source>
        <dbReference type="ARBA" id="ARBA00022801"/>
    </source>
</evidence>
<evidence type="ECO:0000256" key="1">
    <source>
        <dbReference type="ARBA" id="ARBA00005091"/>
    </source>
</evidence>
<dbReference type="InterPro" id="IPR017926">
    <property type="entry name" value="GATASE"/>
</dbReference>
<comment type="function">
    <text evidence="8 11">IGPS catalyzes the conversion of PRFAR and glutamine to IGP, AICAR and glutamate. The HisH subunit catalyzes the hydrolysis of glutamine to glutamate and ammonia as part of the synthesis of IGP and AICAR. The resulting ammonia molecule is channeled to the active site of HisF.</text>
</comment>
<dbReference type="InterPro" id="IPR029062">
    <property type="entry name" value="Class_I_gatase-like"/>
</dbReference>
<feature type="domain" description="Glutamine amidotransferase" evidence="13">
    <location>
        <begin position="9"/>
        <end position="239"/>
    </location>
</feature>
<comment type="pathway">
    <text evidence="1 11">Amino-acid biosynthesis; L-histidine biosynthesis; L-histidine from 5-phospho-alpha-D-ribose 1-diphosphate: step 5/9.</text>
</comment>
<dbReference type="PIRSF" id="PIRSF000495">
    <property type="entry name" value="Amidotransf_hisH"/>
    <property type="match status" value="1"/>
</dbReference>
<evidence type="ECO:0000256" key="11">
    <source>
        <dbReference type="HAMAP-Rule" id="MF_00278"/>
    </source>
</evidence>
<dbReference type="CDD" id="cd01748">
    <property type="entry name" value="GATase1_IGP_Synthase"/>
    <property type="match status" value="1"/>
</dbReference>
<dbReference type="PANTHER" id="PTHR42701">
    <property type="entry name" value="IMIDAZOLE GLYCEROL PHOSPHATE SYNTHASE SUBUNIT HISH"/>
    <property type="match status" value="1"/>
</dbReference>
<evidence type="ECO:0000256" key="8">
    <source>
        <dbReference type="ARBA" id="ARBA00025299"/>
    </source>
</evidence>
<keyword evidence="3 11" id="KW-0028">Amino-acid biosynthesis</keyword>
<evidence type="ECO:0000256" key="12">
    <source>
        <dbReference type="PIRSR" id="PIRSR000495-1"/>
    </source>
</evidence>
<comment type="catalytic activity">
    <reaction evidence="9 11">
        <text>5-[(5-phospho-1-deoxy-D-ribulos-1-ylimino)methylamino]-1-(5-phospho-beta-D-ribosyl)imidazole-4-carboxamide + L-glutamine = D-erythro-1-(imidazol-4-yl)glycerol 3-phosphate + 5-amino-1-(5-phospho-beta-D-ribosyl)imidazole-4-carboxamide + L-glutamate + H(+)</text>
        <dbReference type="Rhea" id="RHEA:24793"/>
        <dbReference type="ChEBI" id="CHEBI:15378"/>
        <dbReference type="ChEBI" id="CHEBI:29985"/>
        <dbReference type="ChEBI" id="CHEBI:58278"/>
        <dbReference type="ChEBI" id="CHEBI:58359"/>
        <dbReference type="ChEBI" id="CHEBI:58475"/>
        <dbReference type="ChEBI" id="CHEBI:58525"/>
        <dbReference type="EC" id="4.3.2.10"/>
    </reaction>
</comment>
<keyword evidence="5 11" id="KW-0315">Glutamine amidotransferase</keyword>
<dbReference type="SUPFAM" id="SSF52317">
    <property type="entry name" value="Class I glutamine amidotransferase-like"/>
    <property type="match status" value="1"/>
</dbReference>
<dbReference type="Proteomes" id="UP000269591">
    <property type="component" value="Unassembled WGS sequence"/>
</dbReference>
<dbReference type="EMBL" id="QIBX01000002">
    <property type="protein sequence ID" value="RNL41403.1"/>
    <property type="molecule type" value="Genomic_DNA"/>
</dbReference>
<name>A0A3N0B2Q6_9ACTN</name>
<dbReference type="Pfam" id="PF00117">
    <property type="entry name" value="GATase"/>
    <property type="match status" value="1"/>
</dbReference>
<keyword evidence="4 11" id="KW-0378">Hydrolase</keyword>
<proteinExistence type="inferred from homology"/>
<keyword evidence="15" id="KW-1185">Reference proteome</keyword>
<dbReference type="AlphaFoldDB" id="A0A3N0B2Q6"/>
<evidence type="ECO:0000313" key="14">
    <source>
        <dbReference type="EMBL" id="RNL41403.1"/>
    </source>
</evidence>
<evidence type="ECO:0000256" key="5">
    <source>
        <dbReference type="ARBA" id="ARBA00022962"/>
    </source>
</evidence>
<dbReference type="RefSeq" id="WP_123208101.1">
    <property type="nucleotide sequence ID" value="NZ_JBHTHO010000034.1"/>
</dbReference>
<keyword evidence="7 11" id="KW-0456">Lyase</keyword>
<dbReference type="InterPro" id="IPR010139">
    <property type="entry name" value="Imidazole-glycPsynth_HisH"/>
</dbReference>
<evidence type="ECO:0000256" key="3">
    <source>
        <dbReference type="ARBA" id="ARBA00022605"/>
    </source>
</evidence>
<dbReference type="GO" id="GO:0000105">
    <property type="term" value="P:L-histidine biosynthetic process"/>
    <property type="evidence" value="ECO:0007669"/>
    <property type="project" value="UniProtKB-UniRule"/>
</dbReference>
<evidence type="ECO:0000256" key="9">
    <source>
        <dbReference type="ARBA" id="ARBA00047838"/>
    </source>
</evidence>
<sequence length="250" mass="26285">MSYAPTIAVVDYHKGNLSSVARGLARAGAQALVTDDPAQIAAADGIVLPGVGAFYDAIAFMRESGQDRAVVGAVAAGAGTPFLGICLGMQLLFERGDENVPEGAPLAQSADEHGGGLEPGDVFEVQGKRWVRGLGVLPGSCTLLPGRRVKVPHVGWDQLHKTAVGAACPLLEGVAEGVNVYFTHSFALDADVQERDIAAKTFYAREFASVVQRGNVFGCQFHPEKSSAHGLEILRNFVHIVETHVEGGAR</sequence>
<accession>A0A3N0B2Q6</accession>
<dbReference type="PROSITE" id="PS51273">
    <property type="entry name" value="GATASE_TYPE_1"/>
    <property type="match status" value="1"/>
</dbReference>
<dbReference type="EC" id="3.5.1.2" evidence="11"/>
<dbReference type="EC" id="4.3.2.10" evidence="11"/>
<dbReference type="GO" id="GO:0004359">
    <property type="term" value="F:glutaminase activity"/>
    <property type="evidence" value="ECO:0007669"/>
    <property type="project" value="UniProtKB-EC"/>
</dbReference>
<evidence type="ECO:0000259" key="13">
    <source>
        <dbReference type="Pfam" id="PF00117"/>
    </source>
</evidence>
<comment type="subunit">
    <text evidence="2 11">Heterodimer of HisH and HisF.</text>
</comment>
<dbReference type="GO" id="GO:0005737">
    <property type="term" value="C:cytoplasm"/>
    <property type="evidence" value="ECO:0007669"/>
    <property type="project" value="UniProtKB-SubCell"/>
</dbReference>
<comment type="caution">
    <text evidence="14">The sequence shown here is derived from an EMBL/GenBank/DDBJ whole genome shotgun (WGS) entry which is preliminary data.</text>
</comment>
<dbReference type="OrthoDB" id="9807137at2"/>
<feature type="active site" description="Nucleophile" evidence="11 12">
    <location>
        <position position="86"/>
    </location>
</feature>
<feature type="active site" evidence="11 12">
    <location>
        <position position="222"/>
    </location>
</feature>
<dbReference type="UniPathway" id="UPA00031">
    <property type="reaction ID" value="UER00010"/>
</dbReference>
<evidence type="ECO:0000256" key="6">
    <source>
        <dbReference type="ARBA" id="ARBA00023102"/>
    </source>
</evidence>
<protein>
    <recommendedName>
        <fullName evidence="11">Imidazole glycerol phosphate synthase subunit HisH</fullName>
        <ecNumber evidence="11">4.3.2.10</ecNumber>
    </recommendedName>
    <alternativeName>
        <fullName evidence="11">IGP synthase glutaminase subunit</fullName>
        <ecNumber evidence="11">3.5.1.2</ecNumber>
    </alternativeName>
    <alternativeName>
        <fullName evidence="11">IGP synthase subunit HisH</fullName>
    </alternativeName>
    <alternativeName>
        <fullName evidence="11">ImGP synthase subunit HisH</fullName>
        <shortName evidence="11">IGPS subunit HisH</shortName>
    </alternativeName>
</protein>
<gene>
    <name evidence="11" type="primary">hisH</name>
    <name evidence="14" type="ORF">DMP06_02115</name>
</gene>
<evidence type="ECO:0000256" key="7">
    <source>
        <dbReference type="ARBA" id="ARBA00023239"/>
    </source>
</evidence>
<reference evidence="15" key="1">
    <citation type="submission" date="2018-05" db="EMBL/GenBank/DDBJ databases">
        <title>Genome Sequencing of selected type strains of the family Eggerthellaceae.</title>
        <authorList>
            <person name="Danylec N."/>
            <person name="Stoll D.A."/>
            <person name="Doetsch A."/>
            <person name="Huch M."/>
        </authorList>
    </citation>
    <scope>NUCLEOTIDE SEQUENCE [LARGE SCALE GENOMIC DNA]</scope>
    <source>
        <strain evidence="15">DSM 24851</strain>
    </source>
</reference>
<dbReference type="GO" id="GO:0016829">
    <property type="term" value="F:lyase activity"/>
    <property type="evidence" value="ECO:0007669"/>
    <property type="project" value="UniProtKB-KW"/>
</dbReference>